<dbReference type="PROSITE" id="PS50011">
    <property type="entry name" value="PROTEIN_KINASE_DOM"/>
    <property type="match status" value="1"/>
</dbReference>
<feature type="domain" description="Protein kinase" evidence="9">
    <location>
        <begin position="34"/>
        <end position="386"/>
    </location>
</feature>
<evidence type="ECO:0000256" key="4">
    <source>
        <dbReference type="ARBA" id="ARBA00022741"/>
    </source>
</evidence>
<keyword evidence="8" id="KW-1133">Transmembrane helix</keyword>
<gene>
    <name evidence="10" type="ORF">HMPREF9248_0353</name>
</gene>
<keyword evidence="4" id="KW-0547">Nucleotide-binding</keyword>
<keyword evidence="2" id="KW-0723">Serine/threonine-protein kinase</keyword>
<evidence type="ECO:0000313" key="11">
    <source>
        <dbReference type="Proteomes" id="UP000004431"/>
    </source>
</evidence>
<protein>
    <recommendedName>
        <fullName evidence="1">non-specific serine/threonine protein kinase</fullName>
        <ecNumber evidence="1">2.7.11.1</ecNumber>
    </recommendedName>
</protein>
<feature type="transmembrane region" description="Helical" evidence="8">
    <location>
        <begin position="600"/>
        <end position="620"/>
    </location>
</feature>
<keyword evidence="11" id="KW-1185">Reference proteome</keyword>
<keyword evidence="8" id="KW-0472">Membrane</keyword>
<keyword evidence="8" id="KW-0812">Transmembrane</keyword>
<dbReference type="GO" id="GO:0016301">
    <property type="term" value="F:kinase activity"/>
    <property type="evidence" value="ECO:0007669"/>
    <property type="project" value="UniProtKB-KW"/>
</dbReference>
<proteinExistence type="predicted"/>
<organism evidence="10 11">
    <name type="scientific">Fannyhessea vaginae PB189-T1-4</name>
    <dbReference type="NCBI Taxonomy" id="866774"/>
    <lineage>
        <taxon>Bacteria</taxon>
        <taxon>Bacillati</taxon>
        <taxon>Actinomycetota</taxon>
        <taxon>Coriobacteriia</taxon>
        <taxon>Coriobacteriales</taxon>
        <taxon>Atopobiaceae</taxon>
        <taxon>Fannyhessea</taxon>
    </lineage>
</organism>
<evidence type="ECO:0000256" key="6">
    <source>
        <dbReference type="ARBA" id="ARBA00022840"/>
    </source>
</evidence>
<dbReference type="EMBL" id="AEDQ01000022">
    <property type="protein sequence ID" value="EFL43996.1"/>
    <property type="molecule type" value="Genomic_DNA"/>
</dbReference>
<evidence type="ECO:0000256" key="5">
    <source>
        <dbReference type="ARBA" id="ARBA00022777"/>
    </source>
</evidence>
<feature type="transmembrane region" description="Helical" evidence="8">
    <location>
        <begin position="383"/>
        <end position="408"/>
    </location>
</feature>
<reference evidence="10 11" key="1">
    <citation type="submission" date="2010-08" db="EMBL/GenBank/DDBJ databases">
        <authorList>
            <person name="Durkin A.S."/>
            <person name="Madupu R."/>
            <person name="Torralba M."/>
            <person name="Gillis M."/>
            <person name="Methe B."/>
            <person name="Sutton G."/>
            <person name="Nelson K.E."/>
        </authorList>
    </citation>
    <scope>NUCLEOTIDE SEQUENCE [LARGE SCALE GENOMIC DNA]</scope>
    <source>
        <strain evidence="10 11">PB189-T1-4</strain>
    </source>
</reference>
<keyword evidence="6" id="KW-0067">ATP-binding</keyword>
<evidence type="ECO:0000256" key="2">
    <source>
        <dbReference type="ARBA" id="ARBA00022527"/>
    </source>
</evidence>
<dbReference type="Proteomes" id="UP000004431">
    <property type="component" value="Unassembled WGS sequence"/>
</dbReference>
<comment type="caution">
    <text evidence="10">The sequence shown here is derived from an EMBL/GenBank/DDBJ whole genome shotgun (WGS) entry which is preliminary data.</text>
</comment>
<feature type="compositionally biased region" description="Polar residues" evidence="7">
    <location>
        <begin position="1"/>
        <end position="10"/>
    </location>
</feature>
<dbReference type="InterPro" id="IPR008271">
    <property type="entry name" value="Ser/Thr_kinase_AS"/>
</dbReference>
<dbReference type="PANTHER" id="PTHR43289">
    <property type="entry name" value="MITOGEN-ACTIVATED PROTEIN KINASE KINASE KINASE 20-RELATED"/>
    <property type="match status" value="1"/>
</dbReference>
<evidence type="ECO:0000256" key="3">
    <source>
        <dbReference type="ARBA" id="ARBA00022679"/>
    </source>
</evidence>
<dbReference type="PANTHER" id="PTHR43289:SF6">
    <property type="entry name" value="SERINE_THREONINE-PROTEIN KINASE NEKL-3"/>
    <property type="match status" value="1"/>
</dbReference>
<dbReference type="SMART" id="SM00220">
    <property type="entry name" value="S_TKc"/>
    <property type="match status" value="1"/>
</dbReference>
<evidence type="ECO:0000313" key="10">
    <source>
        <dbReference type="EMBL" id="EFL43996.1"/>
    </source>
</evidence>
<keyword evidence="5 10" id="KW-0418">Kinase</keyword>
<evidence type="ECO:0000256" key="8">
    <source>
        <dbReference type="SAM" id="Phobius"/>
    </source>
</evidence>
<dbReference type="SUPFAM" id="SSF56112">
    <property type="entry name" value="Protein kinase-like (PK-like)"/>
    <property type="match status" value="1"/>
</dbReference>
<dbReference type="InterPro" id="IPR011009">
    <property type="entry name" value="Kinase-like_dom_sf"/>
</dbReference>
<dbReference type="CDD" id="cd14014">
    <property type="entry name" value="STKc_PknB_like"/>
    <property type="match status" value="1"/>
</dbReference>
<evidence type="ECO:0000256" key="1">
    <source>
        <dbReference type="ARBA" id="ARBA00012513"/>
    </source>
</evidence>
<evidence type="ECO:0000256" key="7">
    <source>
        <dbReference type="SAM" id="MobiDB-lite"/>
    </source>
</evidence>
<feature type="transmembrane region" description="Helical" evidence="8">
    <location>
        <begin position="454"/>
        <end position="473"/>
    </location>
</feature>
<accession>A0ABN0AZN5</accession>
<dbReference type="InterPro" id="IPR000719">
    <property type="entry name" value="Prot_kinase_dom"/>
</dbReference>
<dbReference type="PROSITE" id="PS00108">
    <property type="entry name" value="PROTEIN_KINASE_ST"/>
    <property type="match status" value="1"/>
</dbReference>
<name>A0ABN0AZN5_9ACTN</name>
<feature type="transmembrane region" description="Helical" evidence="8">
    <location>
        <begin position="626"/>
        <end position="648"/>
    </location>
</feature>
<dbReference type="Pfam" id="PF00069">
    <property type="entry name" value="Pkinase"/>
    <property type="match status" value="1"/>
</dbReference>
<keyword evidence="3" id="KW-0808">Transferase</keyword>
<dbReference type="Gene3D" id="1.10.510.10">
    <property type="entry name" value="Transferase(Phosphotransferase) domain 1"/>
    <property type="match status" value="1"/>
</dbReference>
<feature type="region of interest" description="Disordered" evidence="7">
    <location>
        <begin position="1"/>
        <end position="21"/>
    </location>
</feature>
<feature type="transmembrane region" description="Helical" evidence="8">
    <location>
        <begin position="537"/>
        <end position="555"/>
    </location>
</feature>
<dbReference type="Gene3D" id="3.30.200.20">
    <property type="entry name" value="Phosphorylase Kinase, domain 1"/>
    <property type="match status" value="1"/>
</dbReference>
<feature type="transmembrane region" description="Helical" evidence="8">
    <location>
        <begin position="415"/>
        <end position="448"/>
    </location>
</feature>
<dbReference type="RefSeq" id="WP_006304298.1">
    <property type="nucleotide sequence ID" value="NZ_AEDQ01000022.1"/>
</dbReference>
<evidence type="ECO:0000259" key="9">
    <source>
        <dbReference type="PROSITE" id="PS50011"/>
    </source>
</evidence>
<sequence>MFQPNQQQPQRPLYAPPGMVPQGTAPTDMVLGRWRIMDVCTTGGFGDVLICWDTRLQRRVAIKRIALGDYAAQGTNGEDAGYDTYPHTPYQQGSYQPNYTPQQPLQQQFQQPFQQQAPAQSAMSEALAEARMASMLSHPNIVTMYDFETDGAYAYLVMEYIDGITLSELLSRVENGCLTGDEACYVTDAICSAVACAHENRVLHLDIKPANIMFDHTGRVKLCDFGMATLASAAGYGDARGGTVGYMPLEQIEGDLVDERSDIFSLACVIWQSLTSVSPFAAQDAEHSLKLIEKGPKPPLSSYHLDIPAVSQTLVEQTLTRALAPYPQTRLAHVDELKGALCSVLGDAQAGKRSIQHLVEQALADDETDDETIKEKLPITFRYPWLGGVLSRAITCALSLPFVIVLCLTLNMNGWVSAVLCAACVATGIWWQAGCSLIGIALGAFALISSPSILSLPGITLLLLYLICAGGWWYMAGCTSEHSAIYAYAPTISGARFISCILTPHASTPIASMVHLVWSTLWSMCIHALLVCTVNGAAGAAGAGGAGASAAGINAEAAGLFLAHCITPSFVCALAWCAAACALSTYIYQHKYTKAWRITAQLIATCGFIASYACCGTASLHEAFGVWQGFGIWSMIIAVCLSVLMLIFTSNTSTHLTHEEVDSGSELN</sequence>
<dbReference type="EC" id="2.7.11.1" evidence="1"/>
<feature type="transmembrane region" description="Helical" evidence="8">
    <location>
        <begin position="561"/>
        <end position="588"/>
    </location>
</feature>